<feature type="domain" description="AMP-binding enzyme C-terminal" evidence="4">
    <location>
        <begin position="431"/>
        <end position="503"/>
    </location>
</feature>
<dbReference type="AlphaFoldDB" id="A0A7C9HQW0"/>
<dbReference type="InterPro" id="IPR045851">
    <property type="entry name" value="AMP-bd_C_sf"/>
</dbReference>
<evidence type="ECO:0000313" key="5">
    <source>
        <dbReference type="EMBL" id="MVN86267.1"/>
    </source>
</evidence>
<dbReference type="CDD" id="cd04433">
    <property type="entry name" value="AFD_class_I"/>
    <property type="match status" value="1"/>
</dbReference>
<dbReference type="PANTHER" id="PTHR43201:SF8">
    <property type="entry name" value="ACYL-COA SYNTHETASE FAMILY MEMBER 3"/>
    <property type="match status" value="1"/>
</dbReference>
<protein>
    <submittedName>
        <fullName evidence="5">AMP-binding protein</fullName>
    </submittedName>
</protein>
<evidence type="ECO:0000313" key="6">
    <source>
        <dbReference type="Proteomes" id="UP000483286"/>
    </source>
</evidence>
<dbReference type="Gene3D" id="3.30.300.30">
    <property type="match status" value="1"/>
</dbReference>
<accession>A0A7C9HQW0</accession>
<comment type="caution">
    <text evidence="5">The sequence shown here is derived from an EMBL/GenBank/DDBJ whole genome shotgun (WGS) entry which is preliminary data.</text>
</comment>
<evidence type="ECO:0000256" key="1">
    <source>
        <dbReference type="ARBA" id="ARBA00006432"/>
    </source>
</evidence>
<dbReference type="InterPro" id="IPR020845">
    <property type="entry name" value="AMP-binding_CS"/>
</dbReference>
<proteinExistence type="inferred from homology"/>
<evidence type="ECO:0000259" key="4">
    <source>
        <dbReference type="Pfam" id="PF13193"/>
    </source>
</evidence>
<dbReference type="Proteomes" id="UP000483286">
    <property type="component" value="Unassembled WGS sequence"/>
</dbReference>
<evidence type="ECO:0000256" key="2">
    <source>
        <dbReference type="SAM" id="MobiDB-lite"/>
    </source>
</evidence>
<dbReference type="Gene3D" id="3.40.50.12780">
    <property type="entry name" value="N-terminal domain of ligase-like"/>
    <property type="match status" value="1"/>
</dbReference>
<keyword evidence="6" id="KW-1185">Reference proteome</keyword>
<feature type="region of interest" description="Disordered" evidence="2">
    <location>
        <begin position="1"/>
        <end position="31"/>
    </location>
</feature>
<dbReference type="GO" id="GO:0006631">
    <property type="term" value="P:fatty acid metabolic process"/>
    <property type="evidence" value="ECO:0007669"/>
    <property type="project" value="TreeGrafter"/>
</dbReference>
<dbReference type="InterPro" id="IPR000873">
    <property type="entry name" value="AMP-dep_synth/lig_dom"/>
</dbReference>
<dbReference type="InterPro" id="IPR042099">
    <property type="entry name" value="ANL_N_sf"/>
</dbReference>
<dbReference type="GO" id="GO:0031956">
    <property type="term" value="F:medium-chain fatty acid-CoA ligase activity"/>
    <property type="evidence" value="ECO:0007669"/>
    <property type="project" value="TreeGrafter"/>
</dbReference>
<feature type="domain" description="AMP-dependent synthetase/ligase" evidence="3">
    <location>
        <begin position="76"/>
        <end position="377"/>
    </location>
</feature>
<comment type="similarity">
    <text evidence="1">Belongs to the ATP-dependent AMP-binding enzyme family.</text>
</comment>
<dbReference type="SUPFAM" id="SSF56801">
    <property type="entry name" value="Acetyl-CoA synthetase-like"/>
    <property type="match status" value="1"/>
</dbReference>
<dbReference type="PROSITE" id="PS00455">
    <property type="entry name" value="AMP_BINDING"/>
    <property type="match status" value="1"/>
</dbReference>
<dbReference type="PANTHER" id="PTHR43201">
    <property type="entry name" value="ACYL-COA SYNTHETASE"/>
    <property type="match status" value="1"/>
</dbReference>
<sequence length="525" mass="54959">MVAARRRTGQPAGARCTGTQSARPGTARTPLGDPAVRAAWTALKATGVLAPAPLPAAAGLLWQVARHGTTLYALVAWHAQRTPARIALSSGQGTVTFAELQARADHVAACLRPYTPPGAVVALPAGDDLPFVAALLAGLRLGLRLVLLPPGQDEGATARLLARLNAQALLTDDPGLAGLGVPCLSLHRSPTERFWPGWPRAGQPVLLTSGTTGEPRPVTRRVKPLAAGRLTLALLAALLPHRDAPVLLPLPLWHGHGLATLALCLALGTRLHLCRGTPAAELWAVMARQSTQILVLVPTLLRRLMDAPGSAPSLRTVVCGSAPLDPALVRRTQTRLGPALHNLYGSTEAGLISLATPDDLCASPDSVGRPLPGVRVRRAADGQLQVRGLLTRQWLNTGDLGSLDGAGCLHLLGRADDLMVIGGENIWPAQLEAALLGLPGVRACAVFPVACADYGQRPAAFVELEPGVSAARLQAALAARLPRRLRPAPLTVVPELPLTPSGKVARTVLKARLDREELTGLRSEH</sequence>
<name>A0A7C9HQW0_9DEIO</name>
<dbReference type="Pfam" id="PF00501">
    <property type="entry name" value="AMP-binding"/>
    <property type="match status" value="1"/>
</dbReference>
<dbReference type="Pfam" id="PF13193">
    <property type="entry name" value="AMP-binding_C"/>
    <property type="match status" value="1"/>
</dbReference>
<reference evidence="5 6" key="1">
    <citation type="submission" date="2019-12" db="EMBL/GenBank/DDBJ databases">
        <title>Deinococcus sp. HMF7620 Genome sequencing and assembly.</title>
        <authorList>
            <person name="Kang H."/>
            <person name="Kim H."/>
            <person name="Joh K."/>
        </authorList>
    </citation>
    <scope>NUCLEOTIDE SEQUENCE [LARGE SCALE GENOMIC DNA]</scope>
    <source>
        <strain evidence="5 6">HMF7620</strain>
    </source>
</reference>
<dbReference type="EMBL" id="WQLB01000005">
    <property type="protein sequence ID" value="MVN86267.1"/>
    <property type="molecule type" value="Genomic_DNA"/>
</dbReference>
<evidence type="ECO:0000259" key="3">
    <source>
        <dbReference type="Pfam" id="PF00501"/>
    </source>
</evidence>
<gene>
    <name evidence="5" type="ORF">GO986_05765</name>
</gene>
<dbReference type="InterPro" id="IPR025110">
    <property type="entry name" value="AMP-bd_C"/>
</dbReference>
<organism evidence="5 6">
    <name type="scientific">Deinococcus arboris</name>
    <dbReference type="NCBI Taxonomy" id="2682977"/>
    <lineage>
        <taxon>Bacteria</taxon>
        <taxon>Thermotogati</taxon>
        <taxon>Deinococcota</taxon>
        <taxon>Deinococci</taxon>
        <taxon>Deinococcales</taxon>
        <taxon>Deinococcaceae</taxon>
        <taxon>Deinococcus</taxon>
    </lineage>
</organism>